<reference evidence="1 2" key="1">
    <citation type="journal article" date="2008" name="J. Bacteriol.">
        <title>The genome and structural proteome of YuA, a new Pseudomonas aeruginosa phage resembling M6.</title>
        <authorList>
            <person name="Ceyssens P.J."/>
            <person name="Mesyanzhinov V."/>
            <person name="Sykilinda N."/>
            <person name="Briers Y."/>
            <person name="Roucourt B."/>
            <person name="Lavigne R."/>
            <person name="Robben J."/>
            <person name="Domashin A."/>
            <person name="Miroshnikov K."/>
            <person name="Volckaert G."/>
            <person name="Hertveldt K."/>
        </authorList>
    </citation>
    <scope>NUCLEOTIDE SEQUENCE</scope>
</reference>
<sequence length="68" mass="7633">MMNNEPVMVRVEHARALGYCSRGMRAFAARHGLDWGRFVHEGIPAEELEATGDHMALQVVEKARGQQI</sequence>
<dbReference type="GeneID" id="5797687"/>
<organismHost>
    <name type="scientific">Pseudomonas aeruginosa</name>
    <dbReference type="NCBI Taxonomy" id="287"/>
</organismHost>
<evidence type="ECO:0000313" key="2">
    <source>
        <dbReference type="Proteomes" id="UP000002083"/>
    </source>
</evidence>
<proteinExistence type="predicted"/>
<organism evidence="1 2">
    <name type="scientific">Pseudomonas phage YuA</name>
    <dbReference type="NCBI Taxonomy" id="462590"/>
    <lineage>
        <taxon>Viruses</taxon>
        <taxon>Duplodnaviria</taxon>
        <taxon>Heunggongvirae</taxon>
        <taxon>Uroviricota</taxon>
        <taxon>Caudoviricetes</taxon>
        <taxon>Mesyanzhinovviridae</taxon>
        <taxon>Rabinowitzvirinae</taxon>
        <taxon>Yuavirus</taxon>
        <taxon>Yuavirus yua</taxon>
    </lineage>
</organism>
<dbReference type="EMBL" id="AM749441">
    <property type="protein sequence ID" value="CAO77830.1"/>
    <property type="molecule type" value="Genomic_DNA"/>
</dbReference>
<gene>
    <name evidence="1" type="primary">gp75</name>
</gene>
<protein>
    <submittedName>
        <fullName evidence="1">Uncharacterized protein</fullName>
    </submittedName>
</protein>
<dbReference type="KEGG" id="vg:5797687"/>
<dbReference type="RefSeq" id="YP_001595898.1">
    <property type="nucleotide sequence ID" value="NC_010116.1"/>
</dbReference>
<dbReference type="Proteomes" id="UP000002083">
    <property type="component" value="Segment"/>
</dbReference>
<name>A9J4Y4_BPPYU</name>
<keyword evidence="2" id="KW-1185">Reference proteome</keyword>
<accession>A9J4Y4</accession>
<dbReference type="OrthoDB" id="21927at10239"/>
<evidence type="ECO:0000313" key="1">
    <source>
        <dbReference type="EMBL" id="CAO77830.1"/>
    </source>
</evidence>